<dbReference type="OrthoDB" id="197400at2759"/>
<dbReference type="PROSITE" id="PS50304">
    <property type="entry name" value="TUDOR"/>
    <property type="match status" value="1"/>
</dbReference>
<keyword evidence="6" id="KW-0175">Coiled coil</keyword>
<evidence type="ECO:0000259" key="8">
    <source>
        <dbReference type="PROSITE" id="PS50304"/>
    </source>
</evidence>
<organism evidence="9">
    <name type="scientific">Lepeophtheirus salmonis</name>
    <name type="common">Salmon louse</name>
    <name type="synonym">Caligus salmonis</name>
    <dbReference type="NCBI Taxonomy" id="72036"/>
    <lineage>
        <taxon>Eukaryota</taxon>
        <taxon>Metazoa</taxon>
        <taxon>Ecdysozoa</taxon>
        <taxon>Arthropoda</taxon>
        <taxon>Crustacea</taxon>
        <taxon>Multicrustacea</taxon>
        <taxon>Hexanauplia</taxon>
        <taxon>Copepoda</taxon>
        <taxon>Siphonostomatoida</taxon>
        <taxon>Caligidae</taxon>
        <taxon>Lepeophtheirus</taxon>
    </lineage>
</organism>
<evidence type="ECO:0000256" key="5">
    <source>
        <dbReference type="ARBA" id="ARBA00023242"/>
    </source>
</evidence>
<dbReference type="GO" id="GO:0003723">
    <property type="term" value="F:RNA binding"/>
    <property type="evidence" value="ECO:0007669"/>
    <property type="project" value="InterPro"/>
</dbReference>
<dbReference type="Gene3D" id="2.30.30.140">
    <property type="match status" value="1"/>
</dbReference>
<proteinExistence type="inferred from homology"/>
<dbReference type="SMART" id="SM00333">
    <property type="entry name" value="TUDOR"/>
    <property type="match status" value="2"/>
</dbReference>
<feature type="compositionally biased region" description="Low complexity" evidence="7">
    <location>
        <begin position="366"/>
        <end position="380"/>
    </location>
</feature>
<dbReference type="InterPro" id="IPR002999">
    <property type="entry name" value="Tudor"/>
</dbReference>
<dbReference type="InterPro" id="IPR011989">
    <property type="entry name" value="ARM-like"/>
</dbReference>
<dbReference type="AlphaFoldDB" id="A0A0K2UUE1"/>
<dbReference type="Pfam" id="PF06003">
    <property type="entry name" value="SMN_Tudor"/>
    <property type="match status" value="1"/>
</dbReference>
<feature type="non-terminal residue" evidence="9">
    <location>
        <position position="1"/>
    </location>
</feature>
<feature type="compositionally biased region" description="Polar residues" evidence="7">
    <location>
        <begin position="356"/>
        <end position="365"/>
    </location>
</feature>
<dbReference type="GO" id="GO:0005737">
    <property type="term" value="C:cytoplasm"/>
    <property type="evidence" value="ECO:0007669"/>
    <property type="project" value="InterPro"/>
</dbReference>
<reference evidence="9" key="1">
    <citation type="submission" date="2014-05" db="EMBL/GenBank/DDBJ databases">
        <authorList>
            <person name="Chronopoulou M."/>
        </authorList>
    </citation>
    <scope>NUCLEOTIDE SEQUENCE</scope>
    <source>
        <tissue evidence="9">Whole organism</tissue>
    </source>
</reference>
<comment type="similarity">
    <text evidence="2">Belongs to the SMN family.</text>
</comment>
<dbReference type="Gene3D" id="1.25.10.10">
    <property type="entry name" value="Leucine-rich Repeat Variant"/>
    <property type="match status" value="1"/>
</dbReference>
<dbReference type="SUPFAM" id="SSF63748">
    <property type="entry name" value="Tudor/PWWP/MBT"/>
    <property type="match status" value="1"/>
</dbReference>
<evidence type="ECO:0000256" key="2">
    <source>
        <dbReference type="ARBA" id="ARBA00005371"/>
    </source>
</evidence>
<evidence type="ECO:0000256" key="1">
    <source>
        <dbReference type="ARBA" id="ARBA00004408"/>
    </source>
</evidence>
<dbReference type="GO" id="GO:0008380">
    <property type="term" value="P:RNA splicing"/>
    <property type="evidence" value="ECO:0007669"/>
    <property type="project" value="UniProtKB-KW"/>
</dbReference>
<protein>
    <submittedName>
        <fullName evidence="9">Survival motor neuron proteinlike [Chrysemys picta]</fullName>
    </submittedName>
</protein>
<accession>A0A0K2UUE1</accession>
<keyword evidence="5" id="KW-0539">Nucleus</keyword>
<dbReference type="EMBL" id="HACA01023955">
    <property type="protein sequence ID" value="CDW41316.1"/>
    <property type="molecule type" value="Transcribed_RNA"/>
</dbReference>
<dbReference type="InterPro" id="IPR010304">
    <property type="entry name" value="SMN_Tudor"/>
</dbReference>
<name>A0A0K2UUE1_LEPSM</name>
<comment type="subcellular location">
    <subcellularLocation>
        <location evidence="1">Nucleus</location>
        <location evidence="1">Cajal body</location>
    </subcellularLocation>
</comment>
<evidence type="ECO:0000256" key="4">
    <source>
        <dbReference type="ARBA" id="ARBA00023187"/>
    </source>
</evidence>
<evidence type="ECO:0000256" key="7">
    <source>
        <dbReference type="SAM" id="MobiDB-lite"/>
    </source>
</evidence>
<dbReference type="GO" id="GO:0015030">
    <property type="term" value="C:Cajal body"/>
    <property type="evidence" value="ECO:0007669"/>
    <property type="project" value="UniProtKB-SubCell"/>
</dbReference>
<evidence type="ECO:0000256" key="3">
    <source>
        <dbReference type="ARBA" id="ARBA00022664"/>
    </source>
</evidence>
<dbReference type="SUPFAM" id="SSF48371">
    <property type="entry name" value="ARM repeat"/>
    <property type="match status" value="1"/>
</dbReference>
<keyword evidence="3" id="KW-0507">mRNA processing</keyword>
<keyword evidence="4" id="KW-0508">mRNA splicing</keyword>
<feature type="coiled-coil region" evidence="6">
    <location>
        <begin position="225"/>
        <end position="280"/>
    </location>
</feature>
<sequence>LKRSYKLMSVEGTMTNWSIGDLCVAVYSEDSLGYTAKINDISEDDAGSKYAIVEFVGYGNLETVWLADLKPPIIPETEFSKGAFARALSPEDGLEHEVEILEMNGTEVIIQYLGTGSTEVVQVENLLASRGEVAQEAERSRSLKKENLLMDSNNNESFDNNVTLRPVDVSTNALNDEKCNVTLHPVDLDLSDDVKDSTLHPCEISIGTSKVAREIDSKLALIESFEEVKAAYSALELKHSKLESNYSLLLKTYDEECIKLSECEDEKKVLRGEVEKAKSLYTSENLELKKRLKDMDLLQSEWAAEKRKLENRTLTLSCEINKLSHTADETVVTYKERIQQLEFEINEVRLSSKECANTSEGNESKNALSSQNNNSLNTTINLDRDDSVTYMNSPIRGNHPIIPLSLETERNCARLLNGGPVTMGQFQLQPVICYFPILGGSTLGPQAYNTVNLNPSLNTPAAIPEATPFDTPKTNTESRILRRPMASTEFQSKYPISSGRLRSISKDESGSVALIKEIEDSETTKSRINDIYGELKDCLSEVSNDRWGYKVVISLLLVSPSVLCHSIIQQIWEDFHSYMKSSYGIFVILNTMNKMSYFDGDASLVEKVILNYGILDLMLHQEGYRIIMSIIDHFKPNYILESVNKNVIKLSLNEQGGQVLAKAIASYSHNQISVGMNQVISSYILIEKDAPRGISIFESILENHVKEGILKDDCVRQLATSLSPNFKIILKKFLDTTPLGSSWFNSTTN</sequence>
<feature type="domain" description="Tudor" evidence="8">
    <location>
        <begin position="16"/>
        <end position="79"/>
    </location>
</feature>
<dbReference type="GO" id="GO:0006397">
    <property type="term" value="P:mRNA processing"/>
    <property type="evidence" value="ECO:0007669"/>
    <property type="project" value="UniProtKB-KW"/>
</dbReference>
<evidence type="ECO:0000256" key="6">
    <source>
        <dbReference type="SAM" id="Coils"/>
    </source>
</evidence>
<evidence type="ECO:0000313" key="9">
    <source>
        <dbReference type="EMBL" id="CDW41316.1"/>
    </source>
</evidence>
<dbReference type="InterPro" id="IPR016024">
    <property type="entry name" value="ARM-type_fold"/>
</dbReference>
<feature type="region of interest" description="Disordered" evidence="7">
    <location>
        <begin position="356"/>
        <end position="380"/>
    </location>
</feature>